<dbReference type="Gene3D" id="3.40.50.300">
    <property type="entry name" value="P-loop containing nucleotide triphosphate hydrolases"/>
    <property type="match status" value="4"/>
</dbReference>
<keyword evidence="5" id="KW-0812">Transmembrane</keyword>
<name>A0A1X0G3A1_MYCNT</name>
<evidence type="ECO:0000256" key="3">
    <source>
        <dbReference type="ARBA" id="ARBA00022840"/>
    </source>
</evidence>
<keyword evidence="5" id="KW-0472">Membrane</keyword>
<feature type="binding site" evidence="4">
    <location>
        <begin position="1030"/>
        <end position="1037"/>
    </location>
    <ligand>
        <name>ATP</name>
        <dbReference type="ChEBI" id="CHEBI:30616"/>
    </ligand>
</feature>
<sequence length="1230" mass="130702">MTEALISALPQAANADIVVDAPPELPPRASPAMLARLAPVVLSLMCMGVMAAAFTAGTGVTRNPMFLAFPVMMLVSTVVTGLTGRARRHGGGVDADRDHYLEYLSGLSASVSEVAVAQRSSSTRRHPDPDTLWTLIGGPRMWERRPTDADFGVVRVGMGSQPLNRRLVAPELPPDGFRDPVTAAALRRFLHTHSTVHAPVAIGLPAGTVVAIDGDPGKVRGLLRAVICQLAVLHGPDQVLITAAVDDQRRVHWEWLKWLPHNQHPIDTDEAGRVRMIYSSAAAARHALAAAQGRNLLVLTDLSDAVDPIVGAATIGVGTGRDGAPLTIRTAGQPAPGWRPDVMAPVDALICARRLAGYHARTDRPGGSDPGWPELAGLCSLDRFDAATLWRRQRRRDRLRVPIGTTVAGAPVELDIKEPAEGGMGPHGLCIGATGSGKSELLRTIALGMMAHNSPAALNLLLVDFKGGATFLDYAHAPHVAAVITNLADDAPLVARMRDALAGEMNRRQQLLRAAGRVSVAAYERARGVAALPPLPTLFIIVDEFSELLSQHADFADMFVAIGRLGRSLGMHLLLASQRLDEGRLRGLEAHLSYRICLKTLSAGESQATLGNLDAYRLPSTPGAGFLRSSGDEPIRFQAASVSAPLPVDTPGSAPAVTARSVRVFSSWVTGAITPAVEVSGTPERTISHAVLDRLCGQGPPAHRVWLPPLGAAPALRTVLADADCTPGGLAVPIGVVDRPFDQCRTPLTIDMSGAAGNVAVIGAPQSGKSTALRTLITALAATHDPGQVQFYCLDFGGGALSAVHTLPHVGAVAGRAEPRLAERMVAVCESVVLRREAVFREHGIASAAQYRQWRRDIDASDDPFGDVFLVIDGWAGVRQEGEALEESITTLAAQGLSFGVHVVLSATRWAEVRPALRDQIGSRIELRLGDPADSEIDRRAAQHVPRDRPGRGLSREGLHMVIASPTAEVSAGGPVAPPIPVLPMHVDREALVDRVSAELGTRMLLGLRERGLRSMAIDFEHHSHLLVLGDNECGKTATLRTLCREIVRTKTAGQARLSIVDFRRALLGVVESQHLGGYAMSPAELAAMLPDLLESLQARMPPPGASQAQLRSGSWWSGPDLYVIVDDYDLVATPAGNALTPIVEFLPYAKDLGLHLVIARRTGGVERAMFEPLLASLRDFGCMSLMMSGCPAEGGSFGSTRPVRLPPGRGLLTTRGGDEELVQVAWSPP</sequence>
<accession>A0A1X0G3A1</accession>
<dbReference type="InterPro" id="IPR050206">
    <property type="entry name" value="FtsK/SpoIIIE/SftA"/>
</dbReference>
<keyword evidence="10" id="KW-1185">Reference proteome</keyword>
<evidence type="ECO:0000256" key="2">
    <source>
        <dbReference type="ARBA" id="ARBA00022741"/>
    </source>
</evidence>
<keyword evidence="1" id="KW-0677">Repeat</keyword>
<feature type="transmembrane region" description="Helical" evidence="5">
    <location>
        <begin position="31"/>
        <end position="54"/>
    </location>
</feature>
<dbReference type="PANTHER" id="PTHR22683:SF1">
    <property type="entry name" value="TYPE VII SECRETION SYSTEM PROTEIN ESSC"/>
    <property type="match status" value="1"/>
</dbReference>
<gene>
    <name evidence="8" type="ORF">BST30_04340</name>
    <name evidence="7" type="ORF">MMAN_30930</name>
</gene>
<dbReference type="AlphaFoldDB" id="A0A1X0G3A1"/>
<proteinExistence type="predicted"/>
<keyword evidence="5" id="KW-1133">Transmembrane helix</keyword>
<dbReference type="NCBIfam" id="TIGR03925">
    <property type="entry name" value="T7SS_EccC_b"/>
    <property type="match status" value="1"/>
</dbReference>
<dbReference type="Pfam" id="PF01580">
    <property type="entry name" value="FtsK_SpoIIIE"/>
    <property type="match status" value="2"/>
</dbReference>
<evidence type="ECO:0000313" key="9">
    <source>
        <dbReference type="Proteomes" id="UP000192760"/>
    </source>
</evidence>
<feature type="domain" description="FtsK" evidence="6">
    <location>
        <begin position="409"/>
        <end position="607"/>
    </location>
</feature>
<reference evidence="7" key="3">
    <citation type="submission" date="2020-02" db="EMBL/GenBank/DDBJ databases">
        <authorList>
            <person name="Matsumoto Y."/>
            <person name="Motooka D."/>
            <person name="Nakamura S."/>
        </authorList>
    </citation>
    <scope>NUCLEOTIDE SEQUENCE</scope>
    <source>
        <strain evidence="7">JCM 18113</strain>
    </source>
</reference>
<dbReference type="STRING" id="560555.BST30_04340"/>
<feature type="domain" description="FtsK" evidence="6">
    <location>
        <begin position="1013"/>
        <end position="1197"/>
    </location>
</feature>
<dbReference type="PANTHER" id="PTHR22683">
    <property type="entry name" value="SPORULATION PROTEIN RELATED"/>
    <property type="match status" value="1"/>
</dbReference>
<evidence type="ECO:0000313" key="7">
    <source>
        <dbReference type="EMBL" id="BBY38959.1"/>
    </source>
</evidence>
<reference evidence="8 9" key="1">
    <citation type="submission" date="2017-02" db="EMBL/GenBank/DDBJ databases">
        <title>The new phylogeny of genus Mycobacterium.</title>
        <authorList>
            <person name="Tortoli E."/>
            <person name="Trovato A."/>
            <person name="Cirillo D.M."/>
        </authorList>
    </citation>
    <scope>NUCLEOTIDE SEQUENCE [LARGE SCALE GENOMIC DNA]</scope>
    <source>
        <strain evidence="8 9">DSM 45255</strain>
    </source>
</reference>
<organism evidence="8 9">
    <name type="scientific">Mycobacterium mantenii</name>
    <dbReference type="NCBI Taxonomy" id="560555"/>
    <lineage>
        <taxon>Bacteria</taxon>
        <taxon>Bacillati</taxon>
        <taxon>Actinomycetota</taxon>
        <taxon>Actinomycetes</taxon>
        <taxon>Mycobacteriales</taxon>
        <taxon>Mycobacteriaceae</taxon>
        <taxon>Mycobacterium</taxon>
        <taxon>Mycobacterium avium complex (MAC)</taxon>
    </lineage>
</organism>
<dbReference type="EMBL" id="MVHW01000003">
    <property type="protein sequence ID" value="ORB08502.1"/>
    <property type="molecule type" value="Genomic_DNA"/>
</dbReference>
<keyword evidence="3 4" id="KW-0067">ATP-binding</keyword>
<dbReference type="RefSeq" id="WP_083093444.1">
    <property type="nucleotide sequence ID" value="NZ_AP022590.1"/>
</dbReference>
<protein>
    <submittedName>
        <fullName evidence="7 8">Type VII secretion protein EccC</fullName>
    </submittedName>
</protein>
<dbReference type="InterPro" id="IPR027417">
    <property type="entry name" value="P-loop_NTPase"/>
</dbReference>
<dbReference type="GO" id="GO:0005524">
    <property type="term" value="F:ATP binding"/>
    <property type="evidence" value="ECO:0007669"/>
    <property type="project" value="UniProtKB-UniRule"/>
</dbReference>
<feature type="binding site" evidence="4">
    <location>
        <begin position="432"/>
        <end position="439"/>
    </location>
    <ligand>
        <name>ATP</name>
        <dbReference type="ChEBI" id="CHEBI:30616"/>
    </ligand>
</feature>
<keyword evidence="2 4" id="KW-0547">Nucleotide-binding</keyword>
<evidence type="ECO:0000256" key="1">
    <source>
        <dbReference type="ARBA" id="ARBA00022737"/>
    </source>
</evidence>
<dbReference type="EMBL" id="AP022590">
    <property type="protein sequence ID" value="BBY38959.1"/>
    <property type="molecule type" value="Genomic_DNA"/>
</dbReference>
<reference evidence="7 10" key="2">
    <citation type="journal article" date="2019" name="Emerg. Microbes Infect.">
        <title>Comprehensive subspecies identification of 175 nontuberculous mycobacteria species based on 7547 genomic profiles.</title>
        <authorList>
            <person name="Matsumoto Y."/>
            <person name="Kinjo T."/>
            <person name="Motooka D."/>
            <person name="Nabeya D."/>
            <person name="Jung N."/>
            <person name="Uechi K."/>
            <person name="Horii T."/>
            <person name="Iida T."/>
            <person name="Fujita J."/>
            <person name="Nakamura S."/>
        </authorList>
    </citation>
    <scope>NUCLEOTIDE SEQUENCE [LARGE SCALE GENOMIC DNA]</scope>
    <source>
        <strain evidence="7 10">JCM 18113</strain>
    </source>
</reference>
<feature type="binding site" evidence="4">
    <location>
        <begin position="763"/>
        <end position="770"/>
    </location>
    <ligand>
        <name>ATP</name>
        <dbReference type="ChEBI" id="CHEBI:30616"/>
    </ligand>
</feature>
<feature type="domain" description="FtsK" evidence="6">
    <location>
        <begin position="745"/>
        <end position="936"/>
    </location>
</feature>
<dbReference type="PROSITE" id="PS50901">
    <property type="entry name" value="FTSK"/>
    <property type="match status" value="3"/>
</dbReference>
<evidence type="ECO:0000259" key="6">
    <source>
        <dbReference type="PROSITE" id="PS50901"/>
    </source>
</evidence>
<evidence type="ECO:0000313" key="10">
    <source>
        <dbReference type="Proteomes" id="UP000465812"/>
    </source>
</evidence>
<dbReference type="InterPro" id="IPR002543">
    <property type="entry name" value="FtsK_dom"/>
</dbReference>
<evidence type="ECO:0000313" key="8">
    <source>
        <dbReference type="EMBL" id="ORB08502.1"/>
    </source>
</evidence>
<dbReference type="SUPFAM" id="SSF52540">
    <property type="entry name" value="P-loop containing nucleoside triphosphate hydrolases"/>
    <property type="match status" value="3"/>
</dbReference>
<evidence type="ECO:0000256" key="5">
    <source>
        <dbReference type="SAM" id="Phobius"/>
    </source>
</evidence>
<evidence type="ECO:0000256" key="4">
    <source>
        <dbReference type="PROSITE-ProRule" id="PRU00289"/>
    </source>
</evidence>
<feature type="transmembrane region" description="Helical" evidence="5">
    <location>
        <begin position="66"/>
        <end position="84"/>
    </location>
</feature>
<dbReference type="GO" id="GO:0003677">
    <property type="term" value="F:DNA binding"/>
    <property type="evidence" value="ECO:0007669"/>
    <property type="project" value="InterPro"/>
</dbReference>
<dbReference type="Proteomes" id="UP000465812">
    <property type="component" value="Chromosome"/>
</dbReference>
<dbReference type="InterPro" id="IPR023837">
    <property type="entry name" value="EccCb-like_Actinobacteria"/>
</dbReference>
<dbReference type="InterPro" id="IPR003593">
    <property type="entry name" value="AAA+_ATPase"/>
</dbReference>
<dbReference type="Proteomes" id="UP000192760">
    <property type="component" value="Unassembled WGS sequence"/>
</dbReference>
<dbReference type="SMART" id="SM00382">
    <property type="entry name" value="AAA"/>
    <property type="match status" value="3"/>
</dbReference>